<keyword evidence="5" id="KW-0677">Repeat</keyword>
<sequence>MQTIGDIYVHNEKDLYSINVIQGSMDHESTEIIDVYMEPLYETFFCPLTNKIMDDPVTIETGITYEREAIIEWCKKFGDPADIICPKTGVKITSQVFNRNIALMETIKKWEERNEQAIIRAAKSTLSLASNKTMILEALHNLQTLCRKKQYNVVEIRTIGVIPLLGRILGHEDKDVVFETLELLKKLAENVDDDDDDGKEMIVKTMDLSVIIQNLSSEVECIRHASLMLLVDLSKSGDFCDKFGLVAGGVLMLITLKYRQPIDAFALEKIDEILKNLERSSSNIKCMAENGHWQPLLHHFLEGDEETKMEMASFIGEIFLGNDDDNNTSVAETASHALIEMVFQGNSLARNVAFKALKQISSHHENGKILVKSGAITNMLHEIFKRTIYNEPTNSKAEAAGILANILESGAVYLTDLQVDHTMSLDYIIYNFLKGVSNSTPDELSINFVRILLCLMKFPKTSDIIVSLVKESDLCTNLIELLNNPSAKLQISSILFSISLSPFFGHTLAERLCKTRGQPQNLLKDLPSTTPPTKKQAVSVKFLATLPHENLTLNLALLNMDIVPLILTEIDRVQKSGMRMSKYGSDYFEGLVGILVRFTSTLYEQQFLVLAMSFSFTRMFTELLMNTSDEVQRLSAIGLQNLSSNTVSLSKPTDIKEPKLRKFSFLQKCFSFNSRKLKTTPMYMCPIHKGACSSQETFCLLEANAIQKLLTCFDHKNVDVVEAALSAICTLLDERVDLETSVSILIHEKAIQHVLNVVKEHKDESLRQKSFWVLEKMLMKGDENSTSEISQDRFFRAMLITTLHHGHADIKLMAERILRHLNTMPSFNTNFTM</sequence>
<dbReference type="InterPro" id="IPR052608">
    <property type="entry name" value="U-box_domain_protein"/>
</dbReference>
<keyword evidence="8" id="KW-1185">Reference proteome</keyword>
<comment type="catalytic activity">
    <reaction evidence="1">
        <text>S-ubiquitinyl-[E2 ubiquitin-conjugating enzyme]-L-cysteine + [acceptor protein]-L-lysine = [E2 ubiquitin-conjugating enzyme]-L-cysteine + N(6)-ubiquitinyl-[acceptor protein]-L-lysine.</text>
        <dbReference type="EC" id="2.3.2.27"/>
    </reaction>
</comment>
<protein>
    <recommendedName>
        <fullName evidence="3">RING-type E3 ubiquitin transferase</fullName>
        <ecNumber evidence="3">2.3.2.27</ecNumber>
    </recommendedName>
</protein>
<evidence type="ECO:0000256" key="3">
    <source>
        <dbReference type="ARBA" id="ARBA00012483"/>
    </source>
</evidence>
<dbReference type="CDD" id="cd16664">
    <property type="entry name" value="RING-Ubox_PUB"/>
    <property type="match status" value="1"/>
</dbReference>
<evidence type="ECO:0000256" key="2">
    <source>
        <dbReference type="ARBA" id="ARBA00004906"/>
    </source>
</evidence>
<dbReference type="Proteomes" id="UP001157418">
    <property type="component" value="Unassembled WGS sequence"/>
</dbReference>
<keyword evidence="4" id="KW-0808">Transferase</keyword>
<dbReference type="GO" id="GO:0061630">
    <property type="term" value="F:ubiquitin protein ligase activity"/>
    <property type="evidence" value="ECO:0007669"/>
    <property type="project" value="UniProtKB-EC"/>
</dbReference>
<dbReference type="PANTHER" id="PTHR45958">
    <property type="entry name" value="RING-TYPE E3 UBIQUITIN TRANSFERASE"/>
    <property type="match status" value="1"/>
</dbReference>
<feature type="domain" description="U-box" evidence="6">
    <location>
        <begin position="39"/>
        <end position="117"/>
    </location>
</feature>
<dbReference type="PROSITE" id="PS51698">
    <property type="entry name" value="U_BOX"/>
    <property type="match status" value="1"/>
</dbReference>
<evidence type="ECO:0000313" key="8">
    <source>
        <dbReference type="Proteomes" id="UP001157418"/>
    </source>
</evidence>
<dbReference type="InterPro" id="IPR013083">
    <property type="entry name" value="Znf_RING/FYVE/PHD"/>
</dbReference>
<dbReference type="SMART" id="SM00504">
    <property type="entry name" value="Ubox"/>
    <property type="match status" value="1"/>
</dbReference>
<reference evidence="7 8" key="1">
    <citation type="submission" date="2022-01" db="EMBL/GenBank/DDBJ databases">
        <authorList>
            <person name="Xiong W."/>
            <person name="Schranz E."/>
        </authorList>
    </citation>
    <scope>NUCLEOTIDE SEQUENCE [LARGE SCALE GENOMIC DNA]</scope>
</reference>
<dbReference type="SUPFAM" id="SSF48371">
    <property type="entry name" value="ARM repeat"/>
    <property type="match status" value="2"/>
</dbReference>
<dbReference type="SUPFAM" id="SSF57850">
    <property type="entry name" value="RING/U-box"/>
    <property type="match status" value="1"/>
</dbReference>
<dbReference type="SMART" id="SM00185">
    <property type="entry name" value="ARM"/>
    <property type="match status" value="2"/>
</dbReference>
<dbReference type="EC" id="2.3.2.27" evidence="3"/>
<evidence type="ECO:0000256" key="5">
    <source>
        <dbReference type="ARBA" id="ARBA00022737"/>
    </source>
</evidence>
<dbReference type="InterPro" id="IPR000225">
    <property type="entry name" value="Armadillo"/>
</dbReference>
<proteinExistence type="predicted"/>
<evidence type="ECO:0000313" key="7">
    <source>
        <dbReference type="EMBL" id="CAH1431241.1"/>
    </source>
</evidence>
<gene>
    <name evidence="7" type="ORF">LVIROSA_LOCUS17966</name>
</gene>
<dbReference type="InterPro" id="IPR045210">
    <property type="entry name" value="RING-Ubox_PUB"/>
</dbReference>
<dbReference type="GO" id="GO:0016567">
    <property type="term" value="P:protein ubiquitination"/>
    <property type="evidence" value="ECO:0007669"/>
    <property type="project" value="InterPro"/>
</dbReference>
<evidence type="ECO:0000256" key="1">
    <source>
        <dbReference type="ARBA" id="ARBA00000900"/>
    </source>
</evidence>
<dbReference type="InterPro" id="IPR011989">
    <property type="entry name" value="ARM-like"/>
</dbReference>
<accession>A0AAU9MVX6</accession>
<name>A0AAU9MVX6_9ASTR</name>
<dbReference type="InterPro" id="IPR003613">
    <property type="entry name" value="Ubox_domain"/>
</dbReference>
<dbReference type="Gene3D" id="1.25.10.10">
    <property type="entry name" value="Leucine-rich Repeat Variant"/>
    <property type="match status" value="3"/>
</dbReference>
<comment type="caution">
    <text evidence="7">The sequence shown here is derived from an EMBL/GenBank/DDBJ whole genome shotgun (WGS) entry which is preliminary data.</text>
</comment>
<dbReference type="Gene3D" id="3.30.40.10">
    <property type="entry name" value="Zinc/RING finger domain, C3HC4 (zinc finger)"/>
    <property type="match status" value="1"/>
</dbReference>
<dbReference type="AlphaFoldDB" id="A0AAU9MVX6"/>
<evidence type="ECO:0000259" key="6">
    <source>
        <dbReference type="PROSITE" id="PS51698"/>
    </source>
</evidence>
<dbReference type="Pfam" id="PF04564">
    <property type="entry name" value="U-box"/>
    <property type="match status" value="1"/>
</dbReference>
<evidence type="ECO:0000256" key="4">
    <source>
        <dbReference type="ARBA" id="ARBA00022679"/>
    </source>
</evidence>
<dbReference type="PANTHER" id="PTHR45958:SF4">
    <property type="entry name" value="U-BOX DOMAIN-CONTAINING PROTEIN 42-RELATED"/>
    <property type="match status" value="1"/>
</dbReference>
<comment type="pathway">
    <text evidence="2">Protein modification; protein ubiquitination.</text>
</comment>
<dbReference type="EMBL" id="CAKMRJ010003334">
    <property type="protein sequence ID" value="CAH1431241.1"/>
    <property type="molecule type" value="Genomic_DNA"/>
</dbReference>
<organism evidence="7 8">
    <name type="scientific">Lactuca virosa</name>
    <dbReference type="NCBI Taxonomy" id="75947"/>
    <lineage>
        <taxon>Eukaryota</taxon>
        <taxon>Viridiplantae</taxon>
        <taxon>Streptophyta</taxon>
        <taxon>Embryophyta</taxon>
        <taxon>Tracheophyta</taxon>
        <taxon>Spermatophyta</taxon>
        <taxon>Magnoliopsida</taxon>
        <taxon>eudicotyledons</taxon>
        <taxon>Gunneridae</taxon>
        <taxon>Pentapetalae</taxon>
        <taxon>asterids</taxon>
        <taxon>campanulids</taxon>
        <taxon>Asterales</taxon>
        <taxon>Asteraceae</taxon>
        <taxon>Cichorioideae</taxon>
        <taxon>Cichorieae</taxon>
        <taxon>Lactucinae</taxon>
        <taxon>Lactuca</taxon>
    </lineage>
</organism>
<dbReference type="InterPro" id="IPR016024">
    <property type="entry name" value="ARM-type_fold"/>
</dbReference>